<comment type="caution">
    <text evidence="1">The sequence shown here is derived from an EMBL/GenBank/DDBJ whole genome shotgun (WGS) entry which is preliminary data.</text>
</comment>
<gene>
    <name evidence="1" type="ORF">COB21_00915</name>
</gene>
<evidence type="ECO:0000313" key="2">
    <source>
        <dbReference type="Proteomes" id="UP000218775"/>
    </source>
</evidence>
<name>A0A2A4X8N0_UNCAE</name>
<proteinExistence type="predicted"/>
<sequence length="84" mass="9636">MRDFSQIPTKSPLLFPGHLWPGPRPLGASLAAFFIVQIFYKKSSLTDTLFKGRKKSNAIFQQRLLSKEKGILLFDFLEKGFDFI</sequence>
<reference evidence="2" key="1">
    <citation type="submission" date="2017-08" db="EMBL/GenBank/DDBJ databases">
        <title>A dynamic microbial community with high functional redundancy inhabits the cold, oxic subseafloor aquifer.</title>
        <authorList>
            <person name="Tully B.J."/>
            <person name="Wheat C.G."/>
            <person name="Glazer B.T."/>
            <person name="Huber J.A."/>
        </authorList>
    </citation>
    <scope>NUCLEOTIDE SEQUENCE [LARGE SCALE GENOMIC DNA]</scope>
</reference>
<dbReference type="Proteomes" id="UP000218775">
    <property type="component" value="Unassembled WGS sequence"/>
</dbReference>
<accession>A0A2A4X8N0</accession>
<protein>
    <submittedName>
        <fullName evidence="1">Uncharacterized protein</fullName>
    </submittedName>
</protein>
<dbReference type="AlphaFoldDB" id="A0A2A4X8N0"/>
<organism evidence="1 2">
    <name type="scientific">Aerophobetes bacterium</name>
    <dbReference type="NCBI Taxonomy" id="2030807"/>
    <lineage>
        <taxon>Bacteria</taxon>
        <taxon>Candidatus Aerophobota</taxon>
    </lineage>
</organism>
<dbReference type="EMBL" id="NVUK01000006">
    <property type="protein sequence ID" value="PCI78425.1"/>
    <property type="molecule type" value="Genomic_DNA"/>
</dbReference>
<evidence type="ECO:0000313" key="1">
    <source>
        <dbReference type="EMBL" id="PCI78425.1"/>
    </source>
</evidence>